<evidence type="ECO:0000313" key="2">
    <source>
        <dbReference type="EMBL" id="AFU69681.1"/>
    </source>
</evidence>
<evidence type="ECO:0000313" key="3">
    <source>
        <dbReference type="Proteomes" id="UP000008514"/>
    </source>
</evidence>
<name>K4IKR2_PSYTT</name>
<dbReference type="HOGENOM" id="CLU_1255103_0_0_10"/>
<proteinExistence type="predicted"/>
<reference evidence="2" key="1">
    <citation type="submission" date="2006-03" db="EMBL/GenBank/DDBJ databases">
        <authorList>
            <person name="Bowman J."/>
            <person name="Ferriera S."/>
            <person name="Johnson J."/>
            <person name="Kravitz S."/>
            <person name="Halpern A."/>
            <person name="Remington K."/>
            <person name="Beeson K."/>
            <person name="Tran B."/>
            <person name="Rogers Y.-H."/>
            <person name="Friedman R."/>
            <person name="Venter J.C."/>
        </authorList>
    </citation>
    <scope>NUCLEOTIDE SEQUENCE [LARGE SCALE GENOMIC DNA]</scope>
    <source>
        <strain evidence="2">ATCC 700755</strain>
    </source>
</reference>
<keyword evidence="1" id="KW-1133">Transmembrane helix</keyword>
<keyword evidence="1" id="KW-0472">Membrane</keyword>
<sequence length="220" mass="26086">MTKYKKIKLKISQRVSDHLIQGFLIFLSVFFAFWLTEYRETQKDAETLEISIQYIASEMRYNHIRIESIFEYHTNLLTEIDSLRKLSDSNWMQLDGSDLTNWKGLQTPLLRSTAYQTYLNSNIIDNVEFEFAKSLTRVYYAQSIIERLDNSLIESIITDSEGLTGLPRLRNLIRAYLSTLPEVMREYQRAKKDWLDKYGYDINIKNDGLKKEVNRRIKNN</sequence>
<dbReference type="RefSeq" id="WP_015025236.1">
    <property type="nucleotide sequence ID" value="NC_018721.1"/>
</dbReference>
<protein>
    <submittedName>
        <fullName evidence="2">Uncharacterized protein</fullName>
    </submittedName>
</protein>
<accession>K4IKR2</accession>
<dbReference type="EMBL" id="CP003879">
    <property type="protein sequence ID" value="AFU69681.1"/>
    <property type="molecule type" value="Genomic_DNA"/>
</dbReference>
<dbReference type="KEGG" id="ptq:P700755_002990"/>
<dbReference type="OrthoDB" id="1427364at2"/>
<dbReference type="Proteomes" id="UP000008514">
    <property type="component" value="Chromosome"/>
</dbReference>
<keyword evidence="1" id="KW-0812">Transmembrane</keyword>
<feature type="transmembrane region" description="Helical" evidence="1">
    <location>
        <begin position="20"/>
        <end position="36"/>
    </location>
</feature>
<gene>
    <name evidence="2" type="ordered locus">P700755_002990</name>
</gene>
<keyword evidence="3" id="KW-1185">Reference proteome</keyword>
<evidence type="ECO:0000256" key="1">
    <source>
        <dbReference type="SAM" id="Phobius"/>
    </source>
</evidence>
<reference evidence="2" key="2">
    <citation type="submission" date="2012-09" db="EMBL/GenBank/DDBJ databases">
        <title>The complete sequence of Psychroflexus torquis an extreme psychrophile from sea-ice that is stimulated by light.</title>
        <authorList>
            <person name="Feng S."/>
            <person name="Powell S.M."/>
            <person name="Bowman J.P."/>
        </authorList>
    </citation>
    <scope>NUCLEOTIDE SEQUENCE [LARGE SCALE GENOMIC DNA]</scope>
    <source>
        <strain evidence="2">ATCC 700755</strain>
    </source>
</reference>
<organism evidence="2 3">
    <name type="scientific">Psychroflexus torquis (strain ATCC 700755 / CIP 106069 / ACAM 623)</name>
    <dbReference type="NCBI Taxonomy" id="313595"/>
    <lineage>
        <taxon>Bacteria</taxon>
        <taxon>Pseudomonadati</taxon>
        <taxon>Bacteroidota</taxon>
        <taxon>Flavobacteriia</taxon>
        <taxon>Flavobacteriales</taxon>
        <taxon>Flavobacteriaceae</taxon>
        <taxon>Psychroflexus</taxon>
    </lineage>
</organism>
<dbReference type="AlphaFoldDB" id="K4IKR2"/>